<evidence type="ECO:0000259" key="1">
    <source>
        <dbReference type="Pfam" id="PF13439"/>
    </source>
</evidence>
<protein>
    <submittedName>
        <fullName evidence="2">Glycosyl transferase</fullName>
    </submittedName>
    <submittedName>
        <fullName evidence="3">Glycosyltransferase involved in cell wall bisynthesis</fullName>
    </submittedName>
</protein>
<organism evidence="3 4">
    <name type="scientific">Pseudooceanicola antarcticus</name>
    <dbReference type="NCBI Taxonomy" id="1247613"/>
    <lineage>
        <taxon>Bacteria</taxon>
        <taxon>Pseudomonadati</taxon>
        <taxon>Pseudomonadota</taxon>
        <taxon>Alphaproteobacteria</taxon>
        <taxon>Rhodobacterales</taxon>
        <taxon>Paracoccaceae</taxon>
        <taxon>Pseudooceanicola</taxon>
    </lineage>
</organism>
<accession>A0A285IJR7</accession>
<dbReference type="InterPro" id="IPR028098">
    <property type="entry name" value="Glyco_trans_4-like_N"/>
</dbReference>
<dbReference type="Proteomes" id="UP000231655">
    <property type="component" value="Unassembled WGS sequence"/>
</dbReference>
<evidence type="ECO:0000313" key="2">
    <source>
        <dbReference type="EMBL" id="PJE28793.1"/>
    </source>
</evidence>
<dbReference type="SUPFAM" id="SSF53756">
    <property type="entry name" value="UDP-Glycosyltransferase/glycogen phosphorylase"/>
    <property type="match status" value="1"/>
</dbReference>
<reference evidence="3 4" key="1">
    <citation type="submission" date="2017-09" db="EMBL/GenBank/DDBJ databases">
        <authorList>
            <person name="Ehlers B."/>
            <person name="Leendertz F.H."/>
        </authorList>
    </citation>
    <scope>NUCLEOTIDE SEQUENCE [LARGE SCALE GENOMIC DNA]</scope>
    <source>
        <strain evidence="3 4">CGMCC 1.12662</strain>
    </source>
</reference>
<dbReference type="Proteomes" id="UP000231702">
    <property type="component" value="Unassembled WGS sequence"/>
</dbReference>
<dbReference type="PANTHER" id="PTHR45947">
    <property type="entry name" value="SULFOQUINOVOSYL TRANSFERASE SQD2"/>
    <property type="match status" value="1"/>
</dbReference>
<evidence type="ECO:0000313" key="3">
    <source>
        <dbReference type="EMBL" id="SNY48225.1"/>
    </source>
</evidence>
<dbReference type="Pfam" id="PF13692">
    <property type="entry name" value="Glyco_trans_1_4"/>
    <property type="match status" value="1"/>
</dbReference>
<dbReference type="GO" id="GO:0016757">
    <property type="term" value="F:glycosyltransferase activity"/>
    <property type="evidence" value="ECO:0007669"/>
    <property type="project" value="UniProtKB-ARBA"/>
</dbReference>
<dbReference type="OrthoDB" id="529131at2"/>
<evidence type="ECO:0000313" key="5">
    <source>
        <dbReference type="Proteomes" id="UP000231702"/>
    </source>
</evidence>
<gene>
    <name evidence="2" type="ORF">CVM39_10020</name>
    <name evidence="3" type="ORF">SAMN06297129_1365</name>
</gene>
<reference evidence="2 5" key="2">
    <citation type="journal article" date="2018" name="Int. J. Syst. Evol. Microbiol.">
        <title>Pseudooceanicola lipolyticus sp. nov., a marine alphaproteobacterium, reclassification of Oceanicola flagellatus as Pseudooceanicola flagellatus comb. nov. and emended description of the genus Pseudooceanicola.</title>
        <authorList>
            <person name="Huang M.-M."/>
            <person name="Guo L.-L."/>
            <person name="Wu Y.-H."/>
            <person name="Lai Q.-L."/>
            <person name="Shao Z.-Z."/>
            <person name="Wang C.-S."/>
            <person name="Wu M."/>
            <person name="Xu X.-W."/>
        </authorList>
    </citation>
    <scope>NUCLEOTIDE SEQUENCE [LARGE SCALE GENOMIC DNA]</scope>
    <source>
        <strain evidence="2 5">Ar-45</strain>
    </source>
</reference>
<dbReference type="PANTHER" id="PTHR45947:SF3">
    <property type="entry name" value="SULFOQUINOVOSYL TRANSFERASE SQD2"/>
    <property type="match status" value="1"/>
</dbReference>
<dbReference type="RefSeq" id="WP_097145115.1">
    <property type="nucleotide sequence ID" value="NZ_OBEA01000002.1"/>
</dbReference>
<dbReference type="AlphaFoldDB" id="A0A285IJR7"/>
<dbReference type="Pfam" id="PF13439">
    <property type="entry name" value="Glyco_transf_4"/>
    <property type="match status" value="1"/>
</dbReference>
<proteinExistence type="predicted"/>
<dbReference type="InterPro" id="IPR050194">
    <property type="entry name" value="Glycosyltransferase_grp1"/>
</dbReference>
<dbReference type="EMBL" id="OBEA01000002">
    <property type="protein sequence ID" value="SNY48225.1"/>
    <property type="molecule type" value="Genomic_DNA"/>
</dbReference>
<name>A0A285IJR7_9RHOB</name>
<dbReference type="Gene3D" id="3.40.50.2000">
    <property type="entry name" value="Glycogen Phosphorylase B"/>
    <property type="match status" value="2"/>
</dbReference>
<evidence type="ECO:0000313" key="4">
    <source>
        <dbReference type="Proteomes" id="UP000231655"/>
    </source>
</evidence>
<dbReference type="EMBL" id="PGTD01000016">
    <property type="protein sequence ID" value="PJE28793.1"/>
    <property type="molecule type" value="Genomic_DNA"/>
</dbReference>
<keyword evidence="5" id="KW-1185">Reference proteome</keyword>
<sequence>MLRIAHLIDDQSPGGVTRYLDFIAHTPGMAKLARHMIVPVPRTHPASVRFEADLIVSHLAVSWRGLPGLITLRARHAGTPMVHVEHSYSEGFTAANVPARARFHTLLRCAYALFDRVVAVSQAQGDWLTRRGLVRPETLAVIRPSVDMSEFRALPAPEGRLHNFGAIGRFDRQKGFDVMIRAFRDLPGNDLRLTLYGDGPERARLEELASGDVRIRFAGFAPDPVRAVAQCDVMLMPSRWEPYGIAAAEARAARRPLLVSGVDGLADHVEMGAIRVPDLSVEGWTAAMAQIAGTQMPTSLPARRIEEQQTISGWRQLLAEIHAGGDVIALPQT</sequence>
<keyword evidence="3" id="KW-0808">Transferase</keyword>
<feature type="domain" description="Glycosyltransferase subfamily 4-like N-terminal" evidence="1">
    <location>
        <begin position="21"/>
        <end position="149"/>
    </location>
</feature>